<feature type="non-terminal residue" evidence="2">
    <location>
        <position position="1"/>
    </location>
</feature>
<protein>
    <submittedName>
        <fullName evidence="2">Uncharacterized protein</fullName>
    </submittedName>
</protein>
<evidence type="ECO:0000313" key="2">
    <source>
        <dbReference type="EMBL" id="CAH1798008.1"/>
    </source>
</evidence>
<dbReference type="Gene3D" id="1.10.150.130">
    <property type="match status" value="1"/>
</dbReference>
<dbReference type="OrthoDB" id="6019648at2759"/>
<keyword evidence="1" id="KW-0238">DNA-binding</keyword>
<organism evidence="2 3">
    <name type="scientific">Owenia fusiformis</name>
    <name type="common">Polychaete worm</name>
    <dbReference type="NCBI Taxonomy" id="6347"/>
    <lineage>
        <taxon>Eukaryota</taxon>
        <taxon>Metazoa</taxon>
        <taxon>Spiralia</taxon>
        <taxon>Lophotrochozoa</taxon>
        <taxon>Annelida</taxon>
        <taxon>Polychaeta</taxon>
        <taxon>Sedentaria</taxon>
        <taxon>Canalipalpata</taxon>
        <taxon>Sabellida</taxon>
        <taxon>Oweniida</taxon>
        <taxon>Oweniidae</taxon>
        <taxon>Owenia</taxon>
    </lineage>
</organism>
<proteinExistence type="predicted"/>
<dbReference type="SUPFAM" id="SSF47823">
    <property type="entry name" value="lambda integrase-like, N-terminal domain"/>
    <property type="match status" value="1"/>
</dbReference>
<evidence type="ECO:0000313" key="3">
    <source>
        <dbReference type="Proteomes" id="UP000749559"/>
    </source>
</evidence>
<dbReference type="PANTHER" id="PTHR33050">
    <property type="entry name" value="REVERSE TRANSCRIPTASE DOMAIN-CONTAINING PROTEIN"/>
    <property type="match status" value="1"/>
</dbReference>
<keyword evidence="3" id="KW-1185">Reference proteome</keyword>
<comment type="caution">
    <text evidence="2">The sequence shown here is derived from an EMBL/GenBank/DDBJ whole genome shotgun (WGS) entry which is preliminary data.</text>
</comment>
<dbReference type="GO" id="GO:0003677">
    <property type="term" value="F:DNA binding"/>
    <property type="evidence" value="ECO:0007669"/>
    <property type="project" value="UniProtKB-KW"/>
</dbReference>
<dbReference type="CDD" id="cd09275">
    <property type="entry name" value="RNase_HI_RT_DIRS1"/>
    <property type="match status" value="1"/>
</dbReference>
<dbReference type="EMBL" id="CAIIXF020000010">
    <property type="protein sequence ID" value="CAH1798008.1"/>
    <property type="molecule type" value="Genomic_DNA"/>
</dbReference>
<reference evidence="2" key="1">
    <citation type="submission" date="2022-03" db="EMBL/GenBank/DDBJ databases">
        <authorList>
            <person name="Martin C."/>
        </authorList>
    </citation>
    <scope>NUCLEOTIDE SEQUENCE</scope>
</reference>
<accession>A0A8S4PX91</accession>
<evidence type="ECO:0000256" key="1">
    <source>
        <dbReference type="ARBA" id="ARBA00023125"/>
    </source>
</evidence>
<dbReference type="Proteomes" id="UP000749559">
    <property type="component" value="Unassembled WGS sequence"/>
</dbReference>
<name>A0A8S4PX91_OWEFU</name>
<dbReference type="AlphaFoldDB" id="A0A8S4PX91"/>
<dbReference type="InterPro" id="IPR010998">
    <property type="entry name" value="Integrase_recombinase_N"/>
</dbReference>
<gene>
    <name evidence="2" type="ORF">OFUS_LOCUS22205</name>
</gene>
<dbReference type="InterPro" id="IPR052055">
    <property type="entry name" value="Hepadnavirus_pol/RT"/>
</dbReference>
<sequence>VAILMWGTCFANKSMTIRSDNEAVCHIINKGVTRDKKMMLLLRKMVIQCLEHNIFVKAKHIPGVENVAVDALSRNMFQSFLEVKPHKDMNYRGAGQSKTGELEFIFRQLVSRAQAPGTRDLYQRTWNELVHFGQKMNCSIFPLSEVNLSLFIAEMHQLHYAPSSIRIFVSAIAYVHKMGGLKDPSSLFYSTRAKRFNKTTGSCRCQTTYFYCIIGENGTGLTRSA</sequence>
<dbReference type="PANTHER" id="PTHR33050:SF8">
    <property type="entry name" value="REVERSE TRANSCRIPTASE DOMAIN-CONTAINING PROTEIN"/>
    <property type="match status" value="1"/>
</dbReference>